<keyword evidence="6" id="KW-0472">Membrane</keyword>
<name>A0A173LYP1_9MICO</name>
<evidence type="ECO:0000259" key="8">
    <source>
        <dbReference type="Pfam" id="PF18916"/>
    </source>
</evidence>
<accession>A0A173LYP1</accession>
<evidence type="ECO:0000313" key="10">
    <source>
        <dbReference type="Proteomes" id="UP000243847"/>
    </source>
</evidence>
<dbReference type="RefSeq" id="WP_096382973.1">
    <property type="nucleotide sequence ID" value="NZ_AP017457.1"/>
</dbReference>
<dbReference type="GO" id="GO:0016740">
    <property type="term" value="F:transferase activity"/>
    <property type="evidence" value="ECO:0007669"/>
    <property type="project" value="UniProtKB-KW"/>
</dbReference>
<dbReference type="GO" id="GO:0045436">
    <property type="term" value="F:lycopene beta cyclase activity"/>
    <property type="evidence" value="ECO:0007669"/>
    <property type="project" value="UniProtKB-ARBA"/>
</dbReference>
<evidence type="ECO:0000256" key="4">
    <source>
        <dbReference type="ARBA" id="ARBA00022746"/>
    </source>
</evidence>
<dbReference type="InterPro" id="IPR017825">
    <property type="entry name" value="Lycopene_cyclase_dom"/>
</dbReference>
<proteinExistence type="predicted"/>
<dbReference type="EMBL" id="AP017457">
    <property type="protein sequence ID" value="BAU99958.1"/>
    <property type="molecule type" value="Genomic_DNA"/>
</dbReference>
<evidence type="ECO:0000256" key="6">
    <source>
        <dbReference type="ARBA" id="ARBA00023136"/>
    </source>
</evidence>
<evidence type="ECO:0000313" key="9">
    <source>
        <dbReference type="EMBL" id="BAU99958.1"/>
    </source>
</evidence>
<keyword evidence="5" id="KW-1133">Transmembrane helix</keyword>
<dbReference type="GO" id="GO:0016872">
    <property type="term" value="F:intramolecular lyase activity"/>
    <property type="evidence" value="ECO:0007669"/>
    <property type="project" value="InterPro"/>
</dbReference>
<evidence type="ECO:0000256" key="2">
    <source>
        <dbReference type="ARBA" id="ARBA00004829"/>
    </source>
</evidence>
<sequence length="107" mass="11579">MTYALLNTVFLGLALWFMVIAYVVSARRGVEVGRKLYKVLGLTLAIMLVTTAIFDNVIIGVGLVAYDPSTLLGVYIGIAPIEDFAYTVAGVMILPALWILLGTGKKR</sequence>
<dbReference type="NCBIfam" id="TIGR03462">
    <property type="entry name" value="CarR_dom_SF"/>
    <property type="match status" value="1"/>
</dbReference>
<organism evidence="9 10">
    <name type="scientific">Aurantimicrobium minutum</name>
    <dbReference type="NCBI Taxonomy" id="708131"/>
    <lineage>
        <taxon>Bacteria</taxon>
        <taxon>Bacillati</taxon>
        <taxon>Actinomycetota</taxon>
        <taxon>Actinomycetes</taxon>
        <taxon>Micrococcales</taxon>
        <taxon>Microbacteriaceae</taxon>
        <taxon>Aurantimicrobium</taxon>
    </lineage>
</organism>
<dbReference type="GO" id="GO:0016117">
    <property type="term" value="P:carotenoid biosynthetic process"/>
    <property type="evidence" value="ECO:0007669"/>
    <property type="project" value="UniProtKB-KW"/>
</dbReference>
<gene>
    <name evidence="9" type="ORF">AUMI_114160</name>
</gene>
<comment type="pathway">
    <text evidence="2">Carotenoid biosynthesis.</text>
</comment>
<evidence type="ECO:0000256" key="1">
    <source>
        <dbReference type="ARBA" id="ARBA00004141"/>
    </source>
</evidence>
<evidence type="ECO:0000256" key="5">
    <source>
        <dbReference type="ARBA" id="ARBA00022989"/>
    </source>
</evidence>
<dbReference type="OrthoDB" id="4411839at2"/>
<dbReference type="Proteomes" id="UP000243847">
    <property type="component" value="Chromosome sequence1"/>
</dbReference>
<keyword evidence="4" id="KW-0125">Carotenoid biosynthesis</keyword>
<evidence type="ECO:0000256" key="7">
    <source>
        <dbReference type="ARBA" id="ARBA00023235"/>
    </source>
</evidence>
<dbReference type="GeneID" id="80452608"/>
<dbReference type="KEGG" id="amin:AUMI_114160"/>
<keyword evidence="7" id="KW-0413">Isomerase</keyword>
<dbReference type="Pfam" id="PF18916">
    <property type="entry name" value="Lycopene_cyc"/>
    <property type="match status" value="1"/>
</dbReference>
<protein>
    <submittedName>
        <fullName evidence="9">Prenyltransferase, UbiA superfamily</fullName>
    </submittedName>
</protein>
<feature type="domain" description="Lycopene cyclase" evidence="8">
    <location>
        <begin position="13"/>
        <end position="91"/>
    </location>
</feature>
<dbReference type="AlphaFoldDB" id="A0A173LYP1"/>
<keyword evidence="3" id="KW-0812">Transmembrane</keyword>
<evidence type="ECO:0000256" key="3">
    <source>
        <dbReference type="ARBA" id="ARBA00022692"/>
    </source>
</evidence>
<keyword evidence="9" id="KW-0808">Transferase</keyword>
<reference evidence="9 10" key="1">
    <citation type="journal article" date="2016" name="Genome Announc.">
        <title>Complete Genome Sequence of Aurantimicrobium minutum Type Strain KNCT, a Planktonic Ultramicrobacterium Isolated from River Water.</title>
        <authorList>
            <person name="Nakai R."/>
            <person name="Fujisawa T."/>
            <person name="Nakamura Y."/>
            <person name="Nishide H."/>
            <person name="Uchiyama I."/>
            <person name="Baba T."/>
            <person name="Toyoda A."/>
            <person name="Fujiyama A."/>
            <person name="Naganuma T."/>
            <person name="Niki H."/>
        </authorList>
    </citation>
    <scope>NUCLEOTIDE SEQUENCE [LARGE SCALE GENOMIC DNA]</scope>
    <source>
        <strain evidence="9 10">KNC</strain>
    </source>
</reference>
<dbReference type="GO" id="GO:0016020">
    <property type="term" value="C:membrane"/>
    <property type="evidence" value="ECO:0007669"/>
    <property type="project" value="UniProtKB-SubCell"/>
</dbReference>
<comment type="subcellular location">
    <subcellularLocation>
        <location evidence="1">Membrane</location>
        <topology evidence="1">Multi-pass membrane protein</topology>
    </subcellularLocation>
</comment>